<reference evidence="1" key="1">
    <citation type="submission" date="2020-10" db="EMBL/GenBank/DDBJ databases">
        <authorList>
            <person name="Gilroy R."/>
        </authorList>
    </citation>
    <scope>NUCLEOTIDE SEQUENCE</scope>
    <source>
        <strain evidence="1">10192</strain>
    </source>
</reference>
<gene>
    <name evidence="1" type="ORF">IAC76_03805</name>
</gene>
<comment type="caution">
    <text evidence="1">The sequence shown here is derived from an EMBL/GenBank/DDBJ whole genome shotgun (WGS) entry which is preliminary data.</text>
</comment>
<feature type="non-terminal residue" evidence="1">
    <location>
        <position position="1"/>
    </location>
</feature>
<dbReference type="Pfam" id="PF07799">
    <property type="entry name" value="DUF1643"/>
    <property type="match status" value="1"/>
</dbReference>
<evidence type="ECO:0000313" key="2">
    <source>
        <dbReference type="Proteomes" id="UP000823632"/>
    </source>
</evidence>
<accession>A0A9D9DMW3</accession>
<dbReference type="EMBL" id="JADIND010000081">
    <property type="protein sequence ID" value="MBO8430488.1"/>
    <property type="molecule type" value="Genomic_DNA"/>
</dbReference>
<dbReference type="InterPro" id="IPR012441">
    <property type="entry name" value="DUF1643"/>
</dbReference>
<proteinExistence type="predicted"/>
<dbReference type="Proteomes" id="UP000823632">
    <property type="component" value="Unassembled WGS sequence"/>
</dbReference>
<sequence length="182" mass="21357">KFKKYEKKFEKIPFKHRYYSYYKNKNNKLTHKGIVYIMFNPSHAIPGNFDDSINNCINLAKNYDYIEILNLFSLRKPSGYKKAELYDSNNVNKKFILDYLENIVDNKNIDVVLAWGHGKEKDYKEIIDEINNILKNKNNVFIIGVDAQKANTYIHHANSQIWNGLGKIEEVAKLVPYNFIGV</sequence>
<name>A0A9D9DMW3_9BACT</name>
<protein>
    <submittedName>
        <fullName evidence="1">DUF1643 domain-containing protein</fullName>
    </submittedName>
</protein>
<organism evidence="1 2">
    <name type="scientific">Candidatus Scatousia excrementipullorum</name>
    <dbReference type="NCBI Taxonomy" id="2840936"/>
    <lineage>
        <taxon>Bacteria</taxon>
        <taxon>Candidatus Scatousia</taxon>
    </lineage>
</organism>
<reference evidence="1" key="2">
    <citation type="journal article" date="2021" name="PeerJ">
        <title>Extensive microbial diversity within the chicken gut microbiome revealed by metagenomics and culture.</title>
        <authorList>
            <person name="Gilroy R."/>
            <person name="Ravi A."/>
            <person name="Getino M."/>
            <person name="Pursley I."/>
            <person name="Horton D.L."/>
            <person name="Alikhan N.F."/>
            <person name="Baker D."/>
            <person name="Gharbi K."/>
            <person name="Hall N."/>
            <person name="Watson M."/>
            <person name="Adriaenssens E.M."/>
            <person name="Foster-Nyarko E."/>
            <person name="Jarju S."/>
            <person name="Secka A."/>
            <person name="Antonio M."/>
            <person name="Oren A."/>
            <person name="Chaudhuri R.R."/>
            <person name="La Ragione R."/>
            <person name="Hildebrand F."/>
            <person name="Pallen M.J."/>
        </authorList>
    </citation>
    <scope>NUCLEOTIDE SEQUENCE</scope>
    <source>
        <strain evidence="1">10192</strain>
    </source>
</reference>
<evidence type="ECO:0000313" key="1">
    <source>
        <dbReference type="EMBL" id="MBO8430488.1"/>
    </source>
</evidence>
<dbReference type="AlphaFoldDB" id="A0A9D9DMW3"/>